<comment type="caution">
    <text evidence="1">The sequence shown here is derived from an EMBL/GenBank/DDBJ whole genome shotgun (WGS) entry which is preliminary data.</text>
</comment>
<reference evidence="1 2" key="1">
    <citation type="submission" date="2020-08" db="EMBL/GenBank/DDBJ databases">
        <title>Amycolatopsis sp. nov. DR6-1 isolated from Dendrobium heterocarpum.</title>
        <authorList>
            <person name="Tedsree N."/>
            <person name="Kuncharoen N."/>
            <person name="Likhitwitayawuid K."/>
            <person name="Tanasupawat S."/>
        </authorList>
    </citation>
    <scope>NUCLEOTIDE SEQUENCE [LARGE SCALE GENOMIC DNA]</scope>
    <source>
        <strain evidence="1 2">DR6-1</strain>
    </source>
</reference>
<dbReference type="SUPFAM" id="SSF53335">
    <property type="entry name" value="S-adenosyl-L-methionine-dependent methyltransferases"/>
    <property type="match status" value="1"/>
</dbReference>
<sequence>MKPLVIDGFACAGGAGRGFADAGFEVVGVEQSWSPNYPYLCHEGDALAIVPELVRHYRLAAPSRPIHVHTSPPCQGQIAITQGNRGRDGWTDQHVNLLPQTRAMVAELRDRYGVTTSIENGPSRHIRSDLRLCGLQFRLPTFRHRDFELGGFTVAPPRPHAGLHRGHRTIGWRHGCLATPEPRDCPKCGVWHRGTVYGVYGSGGGKPTVQEAQLALGLYHTDDIEELNEAIPPAYTRHIGLALQALYRAGAARAAA</sequence>
<accession>A0A7W3VVF7</accession>
<dbReference type="RefSeq" id="WP_182891059.1">
    <property type="nucleotide sequence ID" value="NZ_JACGZW010000004.1"/>
</dbReference>
<organism evidence="1 2">
    <name type="scientific">Amycolatopsis dendrobii</name>
    <dbReference type="NCBI Taxonomy" id="2760662"/>
    <lineage>
        <taxon>Bacteria</taxon>
        <taxon>Bacillati</taxon>
        <taxon>Actinomycetota</taxon>
        <taxon>Actinomycetes</taxon>
        <taxon>Pseudonocardiales</taxon>
        <taxon>Pseudonocardiaceae</taxon>
        <taxon>Amycolatopsis</taxon>
    </lineage>
</organism>
<keyword evidence="1" id="KW-0489">Methyltransferase</keyword>
<keyword evidence="2" id="KW-1185">Reference proteome</keyword>
<dbReference type="Proteomes" id="UP000526734">
    <property type="component" value="Unassembled WGS sequence"/>
</dbReference>
<dbReference type="EMBL" id="JACGZW010000004">
    <property type="protein sequence ID" value="MBB1153969.1"/>
    <property type="molecule type" value="Genomic_DNA"/>
</dbReference>
<evidence type="ECO:0000313" key="2">
    <source>
        <dbReference type="Proteomes" id="UP000526734"/>
    </source>
</evidence>
<gene>
    <name evidence="1" type="ORF">H4281_12575</name>
</gene>
<protein>
    <submittedName>
        <fullName evidence="1">DNA cytosine methyltransferase</fullName>
    </submittedName>
</protein>
<dbReference type="InterPro" id="IPR029063">
    <property type="entry name" value="SAM-dependent_MTases_sf"/>
</dbReference>
<keyword evidence="1" id="KW-0808">Transferase</keyword>
<dbReference type="GO" id="GO:0032259">
    <property type="term" value="P:methylation"/>
    <property type="evidence" value="ECO:0007669"/>
    <property type="project" value="UniProtKB-KW"/>
</dbReference>
<evidence type="ECO:0000313" key="1">
    <source>
        <dbReference type="EMBL" id="MBB1153969.1"/>
    </source>
</evidence>
<dbReference type="AlphaFoldDB" id="A0A7W3VVF7"/>
<dbReference type="GO" id="GO:0008168">
    <property type="term" value="F:methyltransferase activity"/>
    <property type="evidence" value="ECO:0007669"/>
    <property type="project" value="UniProtKB-KW"/>
</dbReference>
<dbReference type="Gene3D" id="3.40.50.150">
    <property type="entry name" value="Vaccinia Virus protein VP39"/>
    <property type="match status" value="1"/>
</dbReference>
<proteinExistence type="predicted"/>
<name>A0A7W3VVF7_9PSEU</name>